<dbReference type="Proteomes" id="UP000228809">
    <property type="component" value="Unassembled WGS sequence"/>
</dbReference>
<protein>
    <submittedName>
        <fullName evidence="1">Uncharacterized protein</fullName>
    </submittedName>
</protein>
<gene>
    <name evidence="1" type="ORF">COU17_03110</name>
</gene>
<accession>A0A2M6WDP0</accession>
<name>A0A2M6WDP0_9BACT</name>
<reference evidence="2" key="1">
    <citation type="submission" date="2017-09" db="EMBL/GenBank/DDBJ databases">
        <title>Depth-based differentiation of microbial function through sediment-hosted aquifers and enrichment of novel symbionts in the deep terrestrial subsurface.</title>
        <authorList>
            <person name="Probst A.J."/>
            <person name="Ladd B."/>
            <person name="Jarett J.K."/>
            <person name="Geller-Mcgrath D.E."/>
            <person name="Sieber C.M.K."/>
            <person name="Emerson J.B."/>
            <person name="Anantharaman K."/>
            <person name="Thomas B.C."/>
            <person name="Malmstrom R."/>
            <person name="Stieglmeier M."/>
            <person name="Klingl A."/>
            <person name="Woyke T."/>
            <person name="Ryan C.M."/>
            <person name="Banfield J.F."/>
        </authorList>
    </citation>
    <scope>NUCLEOTIDE SEQUENCE [LARGE SCALE GENOMIC DNA]</scope>
</reference>
<evidence type="ECO:0000313" key="1">
    <source>
        <dbReference type="EMBL" id="PIT90921.1"/>
    </source>
</evidence>
<proteinExistence type="predicted"/>
<sequence>MKTVVHFNWASWNEKHFPWFAHLDGMTFPVIGGRSNDRNGTREHKIQLTAEAVELLRSRNFKVTDIQERQCRSRILPHNVLYIPEEFCTNPFE</sequence>
<dbReference type="EMBL" id="PFBJ01000018">
    <property type="protein sequence ID" value="PIT90921.1"/>
    <property type="molecule type" value="Genomic_DNA"/>
</dbReference>
<evidence type="ECO:0000313" key="2">
    <source>
        <dbReference type="Proteomes" id="UP000228809"/>
    </source>
</evidence>
<dbReference type="AlphaFoldDB" id="A0A2M6WDP0"/>
<organism evidence="1 2">
    <name type="scientific">Candidatus Kaiserbacteria bacterium CG10_big_fil_rev_8_21_14_0_10_49_17</name>
    <dbReference type="NCBI Taxonomy" id="1974609"/>
    <lineage>
        <taxon>Bacteria</taxon>
        <taxon>Candidatus Kaiseribacteriota</taxon>
    </lineage>
</organism>
<comment type="caution">
    <text evidence="1">The sequence shown here is derived from an EMBL/GenBank/DDBJ whole genome shotgun (WGS) entry which is preliminary data.</text>
</comment>